<keyword evidence="4" id="KW-0472">Membrane</keyword>
<evidence type="ECO:0000259" key="7">
    <source>
        <dbReference type="Pfam" id="PF14322"/>
    </source>
</evidence>
<dbReference type="Pfam" id="PF07980">
    <property type="entry name" value="SusD_RagB"/>
    <property type="match status" value="1"/>
</dbReference>
<protein>
    <submittedName>
        <fullName evidence="8">RagB/SusD family nutrient uptake outer membrane protein</fullName>
    </submittedName>
</protein>
<comment type="subcellular location">
    <subcellularLocation>
        <location evidence="1">Cell outer membrane</location>
    </subcellularLocation>
</comment>
<dbReference type="EMBL" id="CP149822">
    <property type="protein sequence ID" value="WZN42281.1"/>
    <property type="molecule type" value="Genomic_DNA"/>
</dbReference>
<evidence type="ECO:0000313" key="8">
    <source>
        <dbReference type="EMBL" id="WZN42281.1"/>
    </source>
</evidence>
<dbReference type="SUPFAM" id="SSF48452">
    <property type="entry name" value="TPR-like"/>
    <property type="match status" value="1"/>
</dbReference>
<gene>
    <name evidence="8" type="ORF">WJU16_04435</name>
</gene>
<evidence type="ECO:0000256" key="3">
    <source>
        <dbReference type="ARBA" id="ARBA00022729"/>
    </source>
</evidence>
<comment type="similarity">
    <text evidence="2">Belongs to the SusD family.</text>
</comment>
<dbReference type="Proteomes" id="UP001485459">
    <property type="component" value="Chromosome"/>
</dbReference>
<accession>A0ABZ2YTQ0</accession>
<feature type="domain" description="SusD-like N-terminal" evidence="7">
    <location>
        <begin position="92"/>
        <end position="227"/>
    </location>
</feature>
<dbReference type="InterPro" id="IPR011990">
    <property type="entry name" value="TPR-like_helical_dom_sf"/>
</dbReference>
<proteinExistence type="inferred from homology"/>
<dbReference type="RefSeq" id="WP_341837115.1">
    <property type="nucleotide sequence ID" value="NZ_CP149822.1"/>
</dbReference>
<evidence type="ECO:0000256" key="4">
    <source>
        <dbReference type="ARBA" id="ARBA00023136"/>
    </source>
</evidence>
<organism evidence="8 9">
    <name type="scientific">Chitinophaga pollutisoli</name>
    <dbReference type="NCBI Taxonomy" id="3133966"/>
    <lineage>
        <taxon>Bacteria</taxon>
        <taxon>Pseudomonadati</taxon>
        <taxon>Bacteroidota</taxon>
        <taxon>Chitinophagia</taxon>
        <taxon>Chitinophagales</taxon>
        <taxon>Chitinophagaceae</taxon>
        <taxon>Chitinophaga</taxon>
    </lineage>
</organism>
<evidence type="ECO:0000256" key="2">
    <source>
        <dbReference type="ARBA" id="ARBA00006275"/>
    </source>
</evidence>
<dbReference type="InterPro" id="IPR033985">
    <property type="entry name" value="SusD-like_N"/>
</dbReference>
<keyword evidence="9" id="KW-1185">Reference proteome</keyword>
<name>A0ABZ2YTQ0_9BACT</name>
<evidence type="ECO:0000313" key="9">
    <source>
        <dbReference type="Proteomes" id="UP001485459"/>
    </source>
</evidence>
<dbReference type="Gene3D" id="1.25.40.390">
    <property type="match status" value="1"/>
</dbReference>
<sequence length="494" mass="55792">MKTFKLRYIHCLVFFAVLAPQLSCKKEFLEIVPKGQQIATATKDYRQILNMNFLSQNNASVYMGDEVTALKPFVNEHTLRTQRLFRYADRIYEADQLPEEVSSEEGYIRRLYVFNKIINEVMDSQGGSEMEKKAILAEAKAGRAISNFLFLTDFTTPYNPATAATELGIPELTKADVTVTDFKRQSKIESYEQIIKDLTAAIPDLGPLEHRWKISRLAAHFYLARIHMAMQNFEGAKEQLDAAFTEIPKSTIPLGLYDYNKVLDPNADESWFPMLLGLFLMGFPQPADNIQTIYSIQVYAVSYVGGNANAYLLSPATISLFDPQDKRPNLFDPMEYNGSAAFPLGMRHPVGFGTPVGPSLPDLYLMRAECRARANDLAGAIADVEVLRAQRSGAPKVPQAAAASKETLVKYILDERIREFAFTGLRWLDMRRLSVDPVFHDHIRYTHEVHSIEDVNNDGVAGDVVESHQLDPKRFALKFGERMLRESKGLEENP</sequence>
<evidence type="ECO:0000256" key="1">
    <source>
        <dbReference type="ARBA" id="ARBA00004442"/>
    </source>
</evidence>
<evidence type="ECO:0000259" key="6">
    <source>
        <dbReference type="Pfam" id="PF07980"/>
    </source>
</evidence>
<keyword evidence="3" id="KW-0732">Signal</keyword>
<keyword evidence="5" id="KW-0998">Cell outer membrane</keyword>
<dbReference type="InterPro" id="IPR012944">
    <property type="entry name" value="SusD_RagB_dom"/>
</dbReference>
<reference evidence="9" key="1">
    <citation type="submission" date="2024-03" db="EMBL/GenBank/DDBJ databases">
        <title>Chitinophaga horti sp. nov., isolated from garden soil.</title>
        <authorList>
            <person name="Lee D.S."/>
            <person name="Han D.M."/>
            <person name="Baek J.H."/>
            <person name="Choi D.G."/>
            <person name="Jeon J.H."/>
            <person name="Jeon C.O."/>
        </authorList>
    </citation>
    <scope>NUCLEOTIDE SEQUENCE [LARGE SCALE GENOMIC DNA]</scope>
    <source>
        <strain evidence="9">GPA1</strain>
    </source>
</reference>
<dbReference type="Pfam" id="PF14322">
    <property type="entry name" value="SusD-like_3"/>
    <property type="match status" value="1"/>
</dbReference>
<feature type="domain" description="RagB/SusD" evidence="6">
    <location>
        <begin position="362"/>
        <end position="433"/>
    </location>
</feature>
<evidence type="ECO:0000256" key="5">
    <source>
        <dbReference type="ARBA" id="ARBA00023237"/>
    </source>
</evidence>